<evidence type="ECO:0000313" key="3">
    <source>
        <dbReference type="Proteomes" id="UP000477849"/>
    </source>
</evidence>
<dbReference type="Pfam" id="PF13449">
    <property type="entry name" value="Phytase-like"/>
    <property type="match status" value="1"/>
</dbReference>
<dbReference type="InterPro" id="IPR027372">
    <property type="entry name" value="Phytase-like_dom"/>
</dbReference>
<evidence type="ECO:0000259" key="1">
    <source>
        <dbReference type="Pfam" id="PF13449"/>
    </source>
</evidence>
<comment type="caution">
    <text evidence="2">The sequence shown here is derived from an EMBL/GenBank/DDBJ whole genome shotgun (WGS) entry which is preliminary data.</text>
</comment>
<proteinExistence type="predicted"/>
<feature type="domain" description="Phytase-like" evidence="1">
    <location>
        <begin position="76"/>
        <end position="330"/>
    </location>
</feature>
<sequence length="345" mass="36213">MPAEGVRAGRVRSGRLLAAALIGISVGWGDVGAASEIVAAPIKATSIATFRPGSTDTRFGSLEFLGGLELSSSERLFGAWSSIRLTDGGKKFIGVLDTGHWLTGSISRGADGHLAGLDDVTIAPMLDAAGRSSAPKRTVDAESLALRGDEAFVGFEQIHRVTGYSPLSAIETSRPFRLALPLPFPVGRLRSNGGIETLVAAPLDGPLKGGLVAIAEKSVDSDGNLFAGILDGPLKGGFRVVPYDGFDVTDGDFLPDGDLLLLERRFTIATGVAMRLRRIDGASLKPGAMVEGDVILEADGSSQIDNMEGLDTFVAADGFTHVILVSDDNHSILQRTVMLEFRLVD</sequence>
<organism evidence="2 3">
    <name type="scientific">Rhizobium daejeonense</name>
    <dbReference type="NCBI Taxonomy" id="240521"/>
    <lineage>
        <taxon>Bacteria</taxon>
        <taxon>Pseudomonadati</taxon>
        <taxon>Pseudomonadota</taxon>
        <taxon>Alphaproteobacteria</taxon>
        <taxon>Hyphomicrobiales</taxon>
        <taxon>Rhizobiaceae</taxon>
        <taxon>Rhizobium/Agrobacterium group</taxon>
        <taxon>Rhizobium</taxon>
    </lineage>
</organism>
<dbReference type="PIRSF" id="PIRSF031900">
    <property type="entry name" value="UCP031900"/>
    <property type="match status" value="1"/>
</dbReference>
<dbReference type="Proteomes" id="UP000477849">
    <property type="component" value="Unassembled WGS sequence"/>
</dbReference>
<gene>
    <name evidence="2" type="ORF">G6N76_17705</name>
</gene>
<evidence type="ECO:0000313" key="2">
    <source>
        <dbReference type="EMBL" id="NGO65510.1"/>
    </source>
</evidence>
<dbReference type="AlphaFoldDB" id="A0A6M1S8K6"/>
<accession>A0A6M1S8K6</accession>
<dbReference type="InterPro" id="IPR014567">
    <property type="entry name" value="UCP031900"/>
</dbReference>
<name>A0A6M1S8K6_9HYPH</name>
<keyword evidence="3" id="KW-1185">Reference proteome</keyword>
<protein>
    <recommendedName>
        <fullName evidence="1">Phytase-like domain-containing protein</fullName>
    </recommendedName>
</protein>
<reference evidence="2 3" key="1">
    <citation type="submission" date="2020-02" db="EMBL/GenBank/DDBJ databases">
        <title>Genome sequence of the type strain CCBAU10050 of Rhizobium daejeonense.</title>
        <authorList>
            <person name="Gao J."/>
            <person name="Sun J."/>
        </authorList>
    </citation>
    <scope>NUCLEOTIDE SEQUENCE [LARGE SCALE GENOMIC DNA]</scope>
    <source>
        <strain evidence="2 3">CCBAU10050</strain>
    </source>
</reference>
<dbReference type="EMBL" id="JAAKZH010000005">
    <property type="protein sequence ID" value="NGO65510.1"/>
    <property type="molecule type" value="Genomic_DNA"/>
</dbReference>